<sequence length="327" mass="37263">MTTVETPFIRTIEWDMMDKTKFYPLSMLSSFSVRCCLYPLTLIKTRLQIQRRSHMYTGMIDAYRKIYKLEGISGLYRGFWISSIQIVSGVFYVSTYEGVRHILNQDIMTAQLDSRIKALIGGGAASVISQTIVVPFDILSQHLMVLGASFKHGKLAFDKTGMNPLGLTLEVGRSRAQLSTEIIRLIYQQDGLKGFYRGYVASLCAYVPNSALWWGLYTTYQDELIKTLPNWVSHLLIQSIAATMGGFTTTIITNPLDVVRARLQVQRLDSMCNAFRLLWLEEGLLMFTKGLSARLVQSACFSFSIILGYETIKRVSIHEEYKSYIRW</sequence>
<keyword evidence="3 5" id="KW-0812">Transmembrane</keyword>
<dbReference type="GO" id="GO:0016020">
    <property type="term" value="C:membrane"/>
    <property type="evidence" value="ECO:0007669"/>
    <property type="project" value="UniProtKB-SubCell"/>
</dbReference>
<gene>
    <name evidence="8" type="primary">LOC105363795</name>
</gene>
<dbReference type="RefSeq" id="XP_011499886.1">
    <property type="nucleotide sequence ID" value="XM_011501584.1"/>
</dbReference>
<keyword evidence="4 5" id="KW-0472">Membrane</keyword>
<dbReference type="InterPro" id="IPR018108">
    <property type="entry name" value="MCP_transmembrane"/>
</dbReference>
<evidence type="ECO:0000256" key="3">
    <source>
        <dbReference type="ARBA" id="ARBA00022692"/>
    </source>
</evidence>
<evidence type="ECO:0000256" key="2">
    <source>
        <dbReference type="ARBA" id="ARBA00006375"/>
    </source>
</evidence>
<dbReference type="GO" id="GO:0005739">
    <property type="term" value="C:mitochondrion"/>
    <property type="evidence" value="ECO:0007669"/>
    <property type="project" value="InterPro"/>
</dbReference>
<dbReference type="Pfam" id="PF00153">
    <property type="entry name" value="Mito_carr"/>
    <property type="match status" value="3"/>
</dbReference>
<evidence type="ECO:0000256" key="4">
    <source>
        <dbReference type="ARBA" id="ARBA00023136"/>
    </source>
</evidence>
<feature type="repeat" description="Solcar" evidence="5">
    <location>
        <begin position="113"/>
        <end position="223"/>
    </location>
</feature>
<feature type="repeat" description="Solcar" evidence="5">
    <location>
        <begin position="233"/>
        <end position="315"/>
    </location>
</feature>
<dbReference type="AlphaFoldDB" id="A0AAJ6YKS5"/>
<dbReference type="InterPro" id="IPR042164">
    <property type="entry name" value="SLC25A44"/>
</dbReference>
<keyword evidence="7" id="KW-1185">Reference proteome</keyword>
<protein>
    <submittedName>
        <fullName evidence="8">Solute carrier family 25 member 44</fullName>
    </submittedName>
</protein>
<dbReference type="Proteomes" id="UP000695007">
    <property type="component" value="Unplaced"/>
</dbReference>
<dbReference type="SUPFAM" id="SSF103506">
    <property type="entry name" value="Mitochondrial carrier"/>
    <property type="match status" value="1"/>
</dbReference>
<evidence type="ECO:0000256" key="1">
    <source>
        <dbReference type="ARBA" id="ARBA00004141"/>
    </source>
</evidence>
<evidence type="ECO:0000313" key="7">
    <source>
        <dbReference type="Proteomes" id="UP000695007"/>
    </source>
</evidence>
<dbReference type="KEGG" id="csol:105363795"/>
<reference evidence="8" key="1">
    <citation type="submission" date="2025-08" db="UniProtKB">
        <authorList>
            <consortium name="RefSeq"/>
        </authorList>
    </citation>
    <scope>IDENTIFICATION</scope>
</reference>
<evidence type="ECO:0000313" key="8">
    <source>
        <dbReference type="RefSeq" id="XP_011499886.1"/>
    </source>
</evidence>
<evidence type="ECO:0000256" key="5">
    <source>
        <dbReference type="PROSITE-ProRule" id="PRU00282"/>
    </source>
</evidence>
<dbReference type="InterPro" id="IPR023395">
    <property type="entry name" value="MCP_dom_sf"/>
</dbReference>
<dbReference type="GO" id="GO:0015658">
    <property type="term" value="F:branched-chain amino acid transmembrane transporter activity"/>
    <property type="evidence" value="ECO:0007669"/>
    <property type="project" value="InterPro"/>
</dbReference>
<proteinExistence type="inferred from homology"/>
<comment type="subcellular location">
    <subcellularLocation>
        <location evidence="1">Membrane</location>
        <topology evidence="1">Multi-pass membrane protein</topology>
    </subcellularLocation>
</comment>
<feature type="repeat" description="Solcar" evidence="5">
    <location>
        <begin position="17"/>
        <end position="102"/>
    </location>
</feature>
<name>A0AAJ6YKS5_9HYME</name>
<dbReference type="PANTHER" id="PTHR46314">
    <property type="entry name" value="SOLUTE CARRIER FAMILY 25 MEMBER 44"/>
    <property type="match status" value="1"/>
</dbReference>
<keyword evidence="6" id="KW-0813">Transport</keyword>
<accession>A0AAJ6YKS5</accession>
<dbReference type="GO" id="GO:0009083">
    <property type="term" value="P:branched-chain amino acid catabolic process"/>
    <property type="evidence" value="ECO:0007669"/>
    <property type="project" value="InterPro"/>
</dbReference>
<comment type="similarity">
    <text evidence="2 6">Belongs to the mitochondrial carrier (TC 2.A.29) family.</text>
</comment>
<dbReference type="Gene3D" id="1.50.40.10">
    <property type="entry name" value="Mitochondrial carrier domain"/>
    <property type="match status" value="2"/>
</dbReference>
<evidence type="ECO:0000256" key="6">
    <source>
        <dbReference type="RuleBase" id="RU000488"/>
    </source>
</evidence>
<organism evidence="7 8">
    <name type="scientific">Ceratosolen solmsi marchali</name>
    <dbReference type="NCBI Taxonomy" id="326594"/>
    <lineage>
        <taxon>Eukaryota</taxon>
        <taxon>Metazoa</taxon>
        <taxon>Ecdysozoa</taxon>
        <taxon>Arthropoda</taxon>
        <taxon>Hexapoda</taxon>
        <taxon>Insecta</taxon>
        <taxon>Pterygota</taxon>
        <taxon>Neoptera</taxon>
        <taxon>Endopterygota</taxon>
        <taxon>Hymenoptera</taxon>
        <taxon>Apocrita</taxon>
        <taxon>Proctotrupomorpha</taxon>
        <taxon>Chalcidoidea</taxon>
        <taxon>Agaonidae</taxon>
        <taxon>Agaoninae</taxon>
        <taxon>Ceratosolen</taxon>
    </lineage>
</organism>
<dbReference type="PANTHER" id="PTHR46314:SF2">
    <property type="entry name" value="SOLUTE CARRIER FAMILY 25 MEMBER 44"/>
    <property type="match status" value="1"/>
</dbReference>
<dbReference type="PROSITE" id="PS50920">
    <property type="entry name" value="SOLCAR"/>
    <property type="match status" value="3"/>
</dbReference>
<dbReference type="GeneID" id="105363795"/>